<evidence type="ECO:0000256" key="2">
    <source>
        <dbReference type="ARBA" id="ARBA00022723"/>
    </source>
</evidence>
<evidence type="ECO:0000313" key="7">
    <source>
        <dbReference type="Proteomes" id="UP001589834"/>
    </source>
</evidence>
<keyword evidence="3" id="KW-0378">Hydrolase</keyword>
<dbReference type="InterPro" id="IPR055438">
    <property type="entry name" value="AstE_AspA_cat"/>
</dbReference>
<name>A0ABV6PR37_9BURK</name>
<dbReference type="InterPro" id="IPR050178">
    <property type="entry name" value="AspA/AstE_fam"/>
</dbReference>
<dbReference type="SUPFAM" id="SSF53187">
    <property type="entry name" value="Zn-dependent exopeptidases"/>
    <property type="match status" value="1"/>
</dbReference>
<evidence type="ECO:0000256" key="3">
    <source>
        <dbReference type="ARBA" id="ARBA00022801"/>
    </source>
</evidence>
<sequence length="321" mass="34441">MTRSPSDLLRRAAADPEQLHWQSWAALAPGPALIVLGAVHGNEVCGAHAIARAIADLHAGRLRLARGRLTLVPVANPLAFRQGTRGGERNLNRHFVPRADPQDYEDRVTRQLAPLLAAHDALLDLHSFHTAGAPFAMVGPLDNPGPREPFARAAEELALARAVGAPQVVQGWLEVYDRAARARGEQPGDDGIGTNEYMRSQGGYAVTLECGFHDDPQAIEVAAQAIRGALAHLGLAAVPAPAPHGGRVARLREVVLREAPGDTLARDWRSFDPVAAGELLGTRADGRPVRAERAGCVLFPFPESQVDQEWFYLAEFDAPAA</sequence>
<comment type="caution">
    <text evidence="6">The sequence shown here is derived from an EMBL/GenBank/DDBJ whole genome shotgun (WGS) entry which is preliminary data.</text>
</comment>
<dbReference type="PANTHER" id="PTHR15162:SF7">
    <property type="entry name" value="SUCCINYLGLUTAMATE DESUCCINYLASE"/>
    <property type="match status" value="1"/>
</dbReference>
<keyword evidence="4" id="KW-0862">Zinc</keyword>
<keyword evidence="7" id="KW-1185">Reference proteome</keyword>
<dbReference type="RefSeq" id="WP_377480836.1">
    <property type="nucleotide sequence ID" value="NZ_JBHLTN010000008.1"/>
</dbReference>
<protein>
    <submittedName>
        <fullName evidence="6">Succinylglutamate desuccinylase/aspartoacylase family protein</fullName>
    </submittedName>
</protein>
<dbReference type="Proteomes" id="UP001589834">
    <property type="component" value="Unassembled WGS sequence"/>
</dbReference>
<evidence type="ECO:0000313" key="6">
    <source>
        <dbReference type="EMBL" id="MFC0592029.1"/>
    </source>
</evidence>
<dbReference type="EMBL" id="JBHLTN010000008">
    <property type="protein sequence ID" value="MFC0592029.1"/>
    <property type="molecule type" value="Genomic_DNA"/>
</dbReference>
<proteinExistence type="predicted"/>
<evidence type="ECO:0000256" key="4">
    <source>
        <dbReference type="ARBA" id="ARBA00022833"/>
    </source>
</evidence>
<dbReference type="PANTHER" id="PTHR15162">
    <property type="entry name" value="ASPARTOACYLASE"/>
    <property type="match status" value="1"/>
</dbReference>
<evidence type="ECO:0000259" key="5">
    <source>
        <dbReference type="Pfam" id="PF24827"/>
    </source>
</evidence>
<evidence type="ECO:0000256" key="1">
    <source>
        <dbReference type="ARBA" id="ARBA00001947"/>
    </source>
</evidence>
<gene>
    <name evidence="6" type="ORF">ACFFGG_05610</name>
</gene>
<reference evidence="6 7" key="1">
    <citation type="submission" date="2024-09" db="EMBL/GenBank/DDBJ databases">
        <authorList>
            <person name="Sun Q."/>
            <person name="Mori K."/>
        </authorList>
    </citation>
    <scope>NUCLEOTIDE SEQUENCE [LARGE SCALE GENOMIC DNA]</scope>
    <source>
        <strain evidence="6 7">NCAIM B.02336</strain>
    </source>
</reference>
<accession>A0ABV6PR37</accession>
<keyword evidence="2" id="KW-0479">Metal-binding</keyword>
<dbReference type="Gene3D" id="3.40.630.10">
    <property type="entry name" value="Zn peptidases"/>
    <property type="match status" value="1"/>
</dbReference>
<organism evidence="6 7">
    <name type="scientific">Ottowia pentelensis</name>
    <dbReference type="NCBI Taxonomy" id="511108"/>
    <lineage>
        <taxon>Bacteria</taxon>
        <taxon>Pseudomonadati</taxon>
        <taxon>Pseudomonadota</taxon>
        <taxon>Betaproteobacteria</taxon>
        <taxon>Burkholderiales</taxon>
        <taxon>Comamonadaceae</taxon>
        <taxon>Ottowia</taxon>
    </lineage>
</organism>
<dbReference type="Pfam" id="PF24827">
    <property type="entry name" value="AstE_AspA_cat"/>
    <property type="match status" value="1"/>
</dbReference>
<feature type="domain" description="Succinylglutamate desuccinylase/Aspartoacylase catalytic" evidence="5">
    <location>
        <begin position="29"/>
        <end position="177"/>
    </location>
</feature>
<comment type="cofactor">
    <cofactor evidence="1">
        <name>Zn(2+)</name>
        <dbReference type="ChEBI" id="CHEBI:29105"/>
    </cofactor>
</comment>